<keyword evidence="5 6" id="KW-0472">Membrane</keyword>
<evidence type="ECO:0000313" key="7">
    <source>
        <dbReference type="EMBL" id="OAN11586.1"/>
    </source>
</evidence>
<dbReference type="InterPro" id="IPR001123">
    <property type="entry name" value="LeuE-type"/>
</dbReference>
<sequence>MEFIWVLVHVATIWMLAVVTPGANVLLTISTALNHDRLLASYSALGVCAATSLWALFGSSSLVIAFTLFPQLYVVMKVLGGSYLIYLGLKQLYKAKSHLNLSNLKQTTQTAVPSKIKIFLTAFITSILNPKTGFFVVSLFSVSLAADQPQGLNLAMIVAVIATMSTITLCWHLVLAFTFSRSSAKAVYQRVSKVVDYVTGGIFTILGVKVIAS</sequence>
<dbReference type="STRING" id="858640.A3K86_21965"/>
<feature type="transmembrane region" description="Helical" evidence="6">
    <location>
        <begin position="154"/>
        <end position="174"/>
    </location>
</feature>
<dbReference type="PANTHER" id="PTHR30086:SF20">
    <property type="entry name" value="ARGININE EXPORTER PROTEIN ARGO-RELATED"/>
    <property type="match status" value="1"/>
</dbReference>
<dbReference type="AlphaFoldDB" id="A0A178K3A5"/>
<feature type="transmembrane region" description="Helical" evidence="6">
    <location>
        <begin position="63"/>
        <end position="89"/>
    </location>
</feature>
<gene>
    <name evidence="7" type="ORF">A3K86_21965</name>
</gene>
<keyword evidence="2" id="KW-1003">Cell membrane</keyword>
<keyword evidence="8" id="KW-1185">Reference proteome</keyword>
<keyword evidence="3 6" id="KW-0812">Transmembrane</keyword>
<dbReference type="Proteomes" id="UP000078503">
    <property type="component" value="Unassembled WGS sequence"/>
</dbReference>
<feature type="transmembrane region" description="Helical" evidence="6">
    <location>
        <begin position="39"/>
        <end position="57"/>
    </location>
</feature>
<evidence type="ECO:0000256" key="3">
    <source>
        <dbReference type="ARBA" id="ARBA00022692"/>
    </source>
</evidence>
<dbReference type="PANTHER" id="PTHR30086">
    <property type="entry name" value="ARGININE EXPORTER PROTEIN ARGO"/>
    <property type="match status" value="1"/>
</dbReference>
<accession>A0A178K3A5</accession>
<dbReference type="GO" id="GO:0015171">
    <property type="term" value="F:amino acid transmembrane transporter activity"/>
    <property type="evidence" value="ECO:0007669"/>
    <property type="project" value="TreeGrafter"/>
</dbReference>
<feature type="transmembrane region" description="Helical" evidence="6">
    <location>
        <begin position="118"/>
        <end position="142"/>
    </location>
</feature>
<feature type="transmembrane region" description="Helical" evidence="6">
    <location>
        <begin position="6"/>
        <end position="27"/>
    </location>
</feature>
<organism evidence="7 8">
    <name type="scientific">Photobacterium jeanii</name>
    <dbReference type="NCBI Taxonomy" id="858640"/>
    <lineage>
        <taxon>Bacteria</taxon>
        <taxon>Pseudomonadati</taxon>
        <taxon>Pseudomonadota</taxon>
        <taxon>Gammaproteobacteria</taxon>
        <taxon>Vibrionales</taxon>
        <taxon>Vibrionaceae</taxon>
        <taxon>Photobacterium</taxon>
    </lineage>
</organism>
<comment type="subcellular location">
    <subcellularLocation>
        <location evidence="1">Cell membrane</location>
        <topology evidence="1">Multi-pass membrane protein</topology>
    </subcellularLocation>
</comment>
<comment type="caution">
    <text evidence="7">The sequence shown here is derived from an EMBL/GenBank/DDBJ whole genome shotgun (WGS) entry which is preliminary data.</text>
</comment>
<proteinExistence type="predicted"/>
<dbReference type="OrthoDB" id="581870at2"/>
<keyword evidence="4 6" id="KW-1133">Transmembrane helix</keyword>
<protein>
    <submittedName>
        <fullName evidence="7">Lysine transporter LysE</fullName>
    </submittedName>
</protein>
<evidence type="ECO:0000313" key="8">
    <source>
        <dbReference type="Proteomes" id="UP000078503"/>
    </source>
</evidence>
<dbReference type="GO" id="GO:0005886">
    <property type="term" value="C:plasma membrane"/>
    <property type="evidence" value="ECO:0007669"/>
    <property type="project" value="UniProtKB-SubCell"/>
</dbReference>
<evidence type="ECO:0000256" key="4">
    <source>
        <dbReference type="ARBA" id="ARBA00022989"/>
    </source>
</evidence>
<dbReference type="Pfam" id="PF01810">
    <property type="entry name" value="LysE"/>
    <property type="match status" value="1"/>
</dbReference>
<evidence type="ECO:0000256" key="6">
    <source>
        <dbReference type="SAM" id="Phobius"/>
    </source>
</evidence>
<dbReference type="EMBL" id="LVHF01000033">
    <property type="protein sequence ID" value="OAN11586.1"/>
    <property type="molecule type" value="Genomic_DNA"/>
</dbReference>
<evidence type="ECO:0000256" key="1">
    <source>
        <dbReference type="ARBA" id="ARBA00004651"/>
    </source>
</evidence>
<evidence type="ECO:0000256" key="5">
    <source>
        <dbReference type="ARBA" id="ARBA00023136"/>
    </source>
</evidence>
<evidence type="ECO:0000256" key="2">
    <source>
        <dbReference type="ARBA" id="ARBA00022475"/>
    </source>
</evidence>
<reference evidence="7 8" key="1">
    <citation type="submission" date="2016-03" db="EMBL/GenBank/DDBJ databases">
        <title>Photobacterium proteolyticum sp. nov. a protease producing bacterium isolated from ocean sediments of Laizhou Bay.</title>
        <authorList>
            <person name="Li Y."/>
        </authorList>
    </citation>
    <scope>NUCLEOTIDE SEQUENCE [LARGE SCALE GENOMIC DNA]</scope>
    <source>
        <strain evidence="7 8">R-40508</strain>
    </source>
</reference>
<name>A0A178K3A5_9GAMM</name>